<dbReference type="Pfam" id="PF10302">
    <property type="entry name" value="Dsc3_N"/>
    <property type="match status" value="1"/>
</dbReference>
<evidence type="ECO:0000256" key="1">
    <source>
        <dbReference type="SAM" id="MobiDB-lite"/>
    </source>
</evidence>
<keyword evidence="2" id="KW-0812">Transmembrane</keyword>
<feature type="domain" description="Ubiquitin-like" evidence="3">
    <location>
        <begin position="30"/>
        <end position="87"/>
    </location>
</feature>
<dbReference type="Gene3D" id="3.10.20.90">
    <property type="entry name" value="Phosphatidylinositol 3-kinase Catalytic Subunit, Chain A, domain 1"/>
    <property type="match status" value="1"/>
</dbReference>
<keyword evidence="5" id="KW-1185">Reference proteome</keyword>
<dbReference type="AlphaFoldDB" id="A0A9P3GB93"/>
<dbReference type="InterPro" id="IPR000626">
    <property type="entry name" value="Ubiquitin-like_dom"/>
</dbReference>
<dbReference type="InterPro" id="IPR025390">
    <property type="entry name" value="Dsc3_C"/>
</dbReference>
<dbReference type="InterPro" id="IPR019413">
    <property type="entry name" value="Dsc3_ub-like_dom"/>
</dbReference>
<dbReference type="GO" id="GO:0044695">
    <property type="term" value="C:Dsc E3 ubiquitin ligase complex"/>
    <property type="evidence" value="ECO:0007669"/>
    <property type="project" value="InterPro"/>
</dbReference>
<keyword evidence="2" id="KW-1133">Transmembrane helix</keyword>
<accession>A0A9P3GB93</accession>
<dbReference type="InterPro" id="IPR045226">
    <property type="entry name" value="Dsc3"/>
</dbReference>
<dbReference type="OrthoDB" id="2556122at2759"/>
<sequence length="290" mass="32333">MHPLSDKAKGKQRAHALDDDGGAGPSARTKPLVIRFTEGLEDLRLAVAPDDAVRDVKRKVRDARPALQDHRLRLIHAGRLLTDGTNLYAWLEALEEKQRRAVAGAEGAESAAGAGLPTTWLHCSVGPKLEPGEEEETKVQKAQLKPLRGFDRLAAAGFSQEDIANIRSQFHANSAGDYLDNEFNTEEEFDEHVRALEEQWIDSMDNSGAESLSQSSIRATMLNGVVLGFFFPILPYFFFYERKPAVFWDDGSEHEVVERPIFSKRMQMGITIGMLMNVVFGMWTYVLTSA</sequence>
<evidence type="ECO:0000256" key="2">
    <source>
        <dbReference type="SAM" id="Phobius"/>
    </source>
</evidence>
<reference evidence="4 5" key="1">
    <citation type="submission" date="2021-08" db="EMBL/GenBank/DDBJ databases">
        <title>Draft Genome Sequence of Phanerochaete sordida strain YK-624.</title>
        <authorList>
            <person name="Mori T."/>
            <person name="Dohra H."/>
            <person name="Suzuki T."/>
            <person name="Kawagishi H."/>
            <person name="Hirai H."/>
        </authorList>
    </citation>
    <scope>NUCLEOTIDE SEQUENCE [LARGE SCALE GENOMIC DNA]</scope>
    <source>
        <strain evidence="4 5">YK-624</strain>
    </source>
</reference>
<dbReference type="InterPro" id="IPR029071">
    <property type="entry name" value="Ubiquitin-like_domsf"/>
</dbReference>
<comment type="caution">
    <text evidence="4">The sequence shown here is derived from an EMBL/GenBank/DDBJ whole genome shotgun (WGS) entry which is preliminary data.</text>
</comment>
<dbReference type="Pfam" id="PF13373">
    <property type="entry name" value="Dsc3_C"/>
    <property type="match status" value="1"/>
</dbReference>
<protein>
    <submittedName>
        <fullName evidence="4">DUF2407 ubiquitin-like domain-containing protein</fullName>
    </submittedName>
</protein>
<dbReference type="PANTHER" id="PTHR28049">
    <property type="entry name" value="TRANSMEMBRANE PROTEIN YOR223W"/>
    <property type="match status" value="1"/>
</dbReference>
<dbReference type="SUPFAM" id="SSF54236">
    <property type="entry name" value="Ubiquitin-like"/>
    <property type="match status" value="1"/>
</dbReference>
<evidence type="ECO:0000313" key="4">
    <source>
        <dbReference type="EMBL" id="GJE91718.1"/>
    </source>
</evidence>
<dbReference type="Proteomes" id="UP000703269">
    <property type="component" value="Unassembled WGS sequence"/>
</dbReference>
<organism evidence="4 5">
    <name type="scientific">Phanerochaete sordida</name>
    <dbReference type="NCBI Taxonomy" id="48140"/>
    <lineage>
        <taxon>Eukaryota</taxon>
        <taxon>Fungi</taxon>
        <taxon>Dikarya</taxon>
        <taxon>Basidiomycota</taxon>
        <taxon>Agaricomycotina</taxon>
        <taxon>Agaricomycetes</taxon>
        <taxon>Polyporales</taxon>
        <taxon>Phanerochaetaceae</taxon>
        <taxon>Phanerochaete</taxon>
    </lineage>
</organism>
<feature type="region of interest" description="Disordered" evidence="1">
    <location>
        <begin position="1"/>
        <end position="30"/>
    </location>
</feature>
<dbReference type="EMBL" id="BPQB01000022">
    <property type="protein sequence ID" value="GJE91718.1"/>
    <property type="molecule type" value="Genomic_DNA"/>
</dbReference>
<feature type="transmembrane region" description="Helical" evidence="2">
    <location>
        <begin position="268"/>
        <end position="286"/>
    </location>
</feature>
<proteinExistence type="predicted"/>
<dbReference type="GO" id="GO:0005783">
    <property type="term" value="C:endoplasmic reticulum"/>
    <property type="evidence" value="ECO:0007669"/>
    <property type="project" value="TreeGrafter"/>
</dbReference>
<gene>
    <name evidence="4" type="ORF">PsYK624_078680</name>
</gene>
<keyword evidence="2" id="KW-0472">Membrane</keyword>
<dbReference type="PROSITE" id="PS50053">
    <property type="entry name" value="UBIQUITIN_2"/>
    <property type="match status" value="1"/>
</dbReference>
<feature type="transmembrane region" description="Helical" evidence="2">
    <location>
        <begin position="221"/>
        <end position="239"/>
    </location>
</feature>
<name>A0A9P3GB93_9APHY</name>
<dbReference type="PANTHER" id="PTHR28049:SF1">
    <property type="entry name" value="DSC E3 UBIQUITIN LIGASE COMPLEX SUBUNIT 3"/>
    <property type="match status" value="1"/>
</dbReference>
<evidence type="ECO:0000259" key="3">
    <source>
        <dbReference type="PROSITE" id="PS50053"/>
    </source>
</evidence>
<evidence type="ECO:0000313" key="5">
    <source>
        <dbReference type="Proteomes" id="UP000703269"/>
    </source>
</evidence>